<dbReference type="Pfam" id="PF00702">
    <property type="entry name" value="Hydrolase"/>
    <property type="match status" value="1"/>
</dbReference>
<feature type="transmembrane region" description="Helical" evidence="12">
    <location>
        <begin position="382"/>
        <end position="403"/>
    </location>
</feature>
<accession>A0A9W6JQ09</accession>
<dbReference type="GO" id="GO:0043682">
    <property type="term" value="F:P-type divalent copper transporter activity"/>
    <property type="evidence" value="ECO:0007669"/>
    <property type="project" value="UniProtKB-EC"/>
</dbReference>
<dbReference type="SFLD" id="SFLDF00027">
    <property type="entry name" value="p-type_atpase"/>
    <property type="match status" value="1"/>
</dbReference>
<dbReference type="InterPro" id="IPR001757">
    <property type="entry name" value="P_typ_ATPase"/>
</dbReference>
<dbReference type="NCBIfam" id="TIGR01525">
    <property type="entry name" value="ATPase-IB_hvy"/>
    <property type="match status" value="1"/>
</dbReference>
<keyword evidence="6 12" id="KW-0067">ATP-binding</keyword>
<keyword evidence="3 12" id="KW-0812">Transmembrane</keyword>
<feature type="transmembrane region" description="Helical" evidence="12">
    <location>
        <begin position="173"/>
        <end position="196"/>
    </location>
</feature>
<dbReference type="PROSITE" id="PS50846">
    <property type="entry name" value="HMA_2"/>
    <property type="match status" value="1"/>
</dbReference>
<dbReference type="SUPFAM" id="SSF81665">
    <property type="entry name" value="Calcium ATPase, transmembrane domain M"/>
    <property type="match status" value="1"/>
</dbReference>
<dbReference type="Gene3D" id="3.40.1110.10">
    <property type="entry name" value="Calcium-transporting ATPase, cytoplasmic domain N"/>
    <property type="match status" value="1"/>
</dbReference>
<dbReference type="GO" id="GO:0005507">
    <property type="term" value="F:copper ion binding"/>
    <property type="evidence" value="ECO:0007669"/>
    <property type="project" value="TreeGrafter"/>
</dbReference>
<comment type="subcellular location">
    <subcellularLocation>
        <location evidence="12">Cell membrane</location>
    </subcellularLocation>
    <subcellularLocation>
        <location evidence="1">Endomembrane system</location>
        <topology evidence="1">Multi-pass membrane protein</topology>
    </subcellularLocation>
</comment>
<dbReference type="FunFam" id="3.30.70.100:FF:000005">
    <property type="entry name" value="Copper-exporting P-type ATPase A"/>
    <property type="match status" value="1"/>
</dbReference>
<dbReference type="InterPro" id="IPR059000">
    <property type="entry name" value="ATPase_P-type_domA"/>
</dbReference>
<proteinExistence type="inferred from homology"/>
<keyword evidence="5 12" id="KW-0547">Nucleotide-binding</keyword>
<dbReference type="SFLD" id="SFLDG00002">
    <property type="entry name" value="C1.7:_P-type_atpase_like"/>
    <property type="match status" value="1"/>
</dbReference>
<dbReference type="InterPro" id="IPR036163">
    <property type="entry name" value="HMA_dom_sf"/>
</dbReference>
<dbReference type="InterPro" id="IPR023298">
    <property type="entry name" value="ATPase_P-typ_TM_dom_sf"/>
</dbReference>
<dbReference type="FunFam" id="2.70.150.10:FF:000002">
    <property type="entry name" value="Copper-transporting ATPase 1, putative"/>
    <property type="match status" value="1"/>
</dbReference>
<dbReference type="GO" id="GO:0012505">
    <property type="term" value="C:endomembrane system"/>
    <property type="evidence" value="ECO:0007669"/>
    <property type="project" value="UniProtKB-SubCell"/>
</dbReference>
<feature type="transmembrane region" description="Helical" evidence="12">
    <location>
        <begin position="696"/>
        <end position="715"/>
    </location>
</feature>
<evidence type="ECO:0000313" key="15">
    <source>
        <dbReference type="Proteomes" id="UP001143309"/>
    </source>
</evidence>
<dbReference type="InterPro" id="IPR023299">
    <property type="entry name" value="ATPase_P-typ_cyto_dom_N"/>
</dbReference>
<dbReference type="InterPro" id="IPR017969">
    <property type="entry name" value="Heavy-metal-associated_CS"/>
</dbReference>
<evidence type="ECO:0000256" key="2">
    <source>
        <dbReference type="ARBA" id="ARBA00006024"/>
    </source>
</evidence>
<dbReference type="RefSeq" id="WP_271200895.1">
    <property type="nucleotide sequence ID" value="NZ_BSFL01000002.1"/>
</dbReference>
<dbReference type="InterPro" id="IPR044492">
    <property type="entry name" value="P_typ_ATPase_HD_dom"/>
</dbReference>
<evidence type="ECO:0000256" key="6">
    <source>
        <dbReference type="ARBA" id="ARBA00022840"/>
    </source>
</evidence>
<dbReference type="GO" id="GO:0005886">
    <property type="term" value="C:plasma membrane"/>
    <property type="evidence" value="ECO:0007669"/>
    <property type="project" value="UniProtKB-SubCell"/>
</dbReference>
<keyword evidence="8 12" id="KW-1133">Transmembrane helix</keyword>
<dbReference type="GO" id="GO:0016887">
    <property type="term" value="F:ATP hydrolysis activity"/>
    <property type="evidence" value="ECO:0007669"/>
    <property type="project" value="InterPro"/>
</dbReference>
<gene>
    <name evidence="14" type="ORF">GCM10008174_21770</name>
</gene>
<comment type="catalytic activity">
    <reaction evidence="11">
        <text>Cu(2+)(in) + ATP + H2O = Cu(2+)(out) + ADP + phosphate + H(+)</text>
        <dbReference type="Rhea" id="RHEA:10376"/>
        <dbReference type="ChEBI" id="CHEBI:15377"/>
        <dbReference type="ChEBI" id="CHEBI:15378"/>
        <dbReference type="ChEBI" id="CHEBI:29036"/>
        <dbReference type="ChEBI" id="CHEBI:30616"/>
        <dbReference type="ChEBI" id="CHEBI:43474"/>
        <dbReference type="ChEBI" id="CHEBI:456216"/>
        <dbReference type="EC" id="7.2.2.9"/>
    </reaction>
</comment>
<feature type="transmembrane region" description="Helical" evidence="12">
    <location>
        <begin position="142"/>
        <end position="161"/>
    </location>
</feature>
<dbReference type="PRINTS" id="PR00119">
    <property type="entry name" value="CATATPASE"/>
</dbReference>
<dbReference type="InterPro" id="IPR006121">
    <property type="entry name" value="HMA_dom"/>
</dbReference>
<dbReference type="EC" id="7.2.2.9" evidence="10"/>
<name>A0A9W6JQ09_9HYPH</name>
<keyword evidence="12" id="KW-1003">Cell membrane</keyword>
<keyword evidence="9 12" id="KW-0472">Membrane</keyword>
<keyword evidence="7" id="KW-1278">Translocase</keyword>
<dbReference type="PANTHER" id="PTHR43520">
    <property type="entry name" value="ATP7, ISOFORM B"/>
    <property type="match status" value="1"/>
</dbReference>
<feature type="transmembrane region" description="Helical" evidence="12">
    <location>
        <begin position="721"/>
        <end position="739"/>
    </location>
</feature>
<dbReference type="CDD" id="cd00371">
    <property type="entry name" value="HMA"/>
    <property type="match status" value="1"/>
</dbReference>
<evidence type="ECO:0000313" key="14">
    <source>
        <dbReference type="EMBL" id="GLK80436.1"/>
    </source>
</evidence>
<evidence type="ECO:0000256" key="4">
    <source>
        <dbReference type="ARBA" id="ARBA00022723"/>
    </source>
</evidence>
<dbReference type="Pfam" id="PF00122">
    <property type="entry name" value="E1-E2_ATPase"/>
    <property type="match status" value="1"/>
</dbReference>
<protein>
    <recommendedName>
        <fullName evidence="10">P-type Cu(2+) transporter</fullName>
        <ecNumber evidence="10">7.2.2.9</ecNumber>
    </recommendedName>
</protein>
<evidence type="ECO:0000256" key="11">
    <source>
        <dbReference type="ARBA" id="ARBA00047424"/>
    </source>
</evidence>
<dbReference type="PANTHER" id="PTHR43520:SF8">
    <property type="entry name" value="P-TYPE CU(+) TRANSPORTER"/>
    <property type="match status" value="1"/>
</dbReference>
<dbReference type="SUPFAM" id="SSF55008">
    <property type="entry name" value="HMA, heavy metal-associated domain"/>
    <property type="match status" value="1"/>
</dbReference>
<reference evidence="14" key="1">
    <citation type="journal article" date="2014" name="Int. J. Syst. Evol. Microbiol.">
        <title>Complete genome sequence of Corynebacterium casei LMG S-19264T (=DSM 44701T), isolated from a smear-ripened cheese.</title>
        <authorList>
            <consortium name="US DOE Joint Genome Institute (JGI-PGF)"/>
            <person name="Walter F."/>
            <person name="Albersmeier A."/>
            <person name="Kalinowski J."/>
            <person name="Ruckert C."/>
        </authorList>
    </citation>
    <scope>NUCLEOTIDE SEQUENCE</scope>
    <source>
        <strain evidence="14">VKM B-2748</strain>
    </source>
</reference>
<dbReference type="Pfam" id="PF00403">
    <property type="entry name" value="HMA"/>
    <property type="match status" value="1"/>
</dbReference>
<evidence type="ECO:0000256" key="7">
    <source>
        <dbReference type="ARBA" id="ARBA00022967"/>
    </source>
</evidence>
<feature type="transmembrane region" description="Helical" evidence="12">
    <location>
        <begin position="355"/>
        <end position="376"/>
    </location>
</feature>
<dbReference type="EMBL" id="BSFL01000002">
    <property type="protein sequence ID" value="GLK80436.1"/>
    <property type="molecule type" value="Genomic_DNA"/>
</dbReference>
<dbReference type="PROSITE" id="PS01229">
    <property type="entry name" value="COF_2"/>
    <property type="match status" value="1"/>
</dbReference>
<evidence type="ECO:0000259" key="13">
    <source>
        <dbReference type="PROSITE" id="PS50846"/>
    </source>
</evidence>
<dbReference type="PROSITE" id="PS01047">
    <property type="entry name" value="HMA_1"/>
    <property type="match status" value="1"/>
</dbReference>
<organism evidence="14 15">
    <name type="scientific">Methylopila turkensis</name>
    <dbReference type="NCBI Taxonomy" id="1437816"/>
    <lineage>
        <taxon>Bacteria</taxon>
        <taxon>Pseudomonadati</taxon>
        <taxon>Pseudomonadota</taxon>
        <taxon>Alphaproteobacteria</taxon>
        <taxon>Hyphomicrobiales</taxon>
        <taxon>Methylopilaceae</taxon>
        <taxon>Methylopila</taxon>
    </lineage>
</organism>
<evidence type="ECO:0000256" key="10">
    <source>
        <dbReference type="ARBA" id="ARBA00038904"/>
    </source>
</evidence>
<feature type="transmembrane region" description="Helical" evidence="12">
    <location>
        <begin position="202"/>
        <end position="220"/>
    </location>
</feature>
<dbReference type="GO" id="GO:0055070">
    <property type="term" value="P:copper ion homeostasis"/>
    <property type="evidence" value="ECO:0007669"/>
    <property type="project" value="TreeGrafter"/>
</dbReference>
<dbReference type="InterPro" id="IPR027256">
    <property type="entry name" value="P-typ_ATPase_IB"/>
</dbReference>
<dbReference type="PROSITE" id="PS00154">
    <property type="entry name" value="ATPASE_E1_E2"/>
    <property type="match status" value="1"/>
</dbReference>
<dbReference type="Gene3D" id="2.70.150.10">
    <property type="entry name" value="Calcium-transporting ATPase, cytoplasmic transduction domain A"/>
    <property type="match status" value="1"/>
</dbReference>
<dbReference type="SFLD" id="SFLDS00003">
    <property type="entry name" value="Haloacid_Dehalogenase"/>
    <property type="match status" value="1"/>
</dbReference>
<evidence type="ECO:0000256" key="9">
    <source>
        <dbReference type="ARBA" id="ARBA00023136"/>
    </source>
</evidence>
<dbReference type="InterPro" id="IPR036412">
    <property type="entry name" value="HAD-like_sf"/>
</dbReference>
<feature type="domain" description="HMA" evidence="13">
    <location>
        <begin position="19"/>
        <end position="84"/>
    </location>
</feature>
<dbReference type="Gene3D" id="3.30.70.100">
    <property type="match status" value="1"/>
</dbReference>
<dbReference type="NCBIfam" id="TIGR01494">
    <property type="entry name" value="ATPase_P-type"/>
    <property type="match status" value="1"/>
</dbReference>
<dbReference type="GO" id="GO:0005524">
    <property type="term" value="F:ATP binding"/>
    <property type="evidence" value="ECO:0007669"/>
    <property type="project" value="UniProtKB-UniRule"/>
</dbReference>
<dbReference type="NCBIfam" id="TIGR01511">
    <property type="entry name" value="ATPase-IB1_Cu"/>
    <property type="match status" value="1"/>
</dbReference>
<keyword evidence="15" id="KW-1185">Reference proteome</keyword>
<dbReference type="PRINTS" id="PR00943">
    <property type="entry name" value="CUATPASE"/>
</dbReference>
<comment type="similarity">
    <text evidence="2 12">Belongs to the cation transport ATPase (P-type) (TC 3.A.3) family. Type IB subfamily.</text>
</comment>
<evidence type="ECO:0000256" key="1">
    <source>
        <dbReference type="ARBA" id="ARBA00004127"/>
    </source>
</evidence>
<dbReference type="Gene3D" id="3.40.50.1000">
    <property type="entry name" value="HAD superfamily/HAD-like"/>
    <property type="match status" value="1"/>
</dbReference>
<evidence type="ECO:0000256" key="12">
    <source>
        <dbReference type="RuleBase" id="RU362081"/>
    </source>
</evidence>
<evidence type="ECO:0000256" key="5">
    <source>
        <dbReference type="ARBA" id="ARBA00022741"/>
    </source>
</evidence>
<dbReference type="SUPFAM" id="SSF56784">
    <property type="entry name" value="HAD-like"/>
    <property type="match status" value="1"/>
</dbReference>
<evidence type="ECO:0000256" key="3">
    <source>
        <dbReference type="ARBA" id="ARBA00022692"/>
    </source>
</evidence>
<dbReference type="InterPro" id="IPR008250">
    <property type="entry name" value="ATPase_P-typ_transduc_dom_A_sf"/>
</dbReference>
<comment type="caution">
    <text evidence="14">The sequence shown here is derived from an EMBL/GenBank/DDBJ whole genome shotgun (WGS) entry which is preliminary data.</text>
</comment>
<evidence type="ECO:0000256" key="8">
    <source>
        <dbReference type="ARBA" id="ARBA00022989"/>
    </source>
</evidence>
<dbReference type="SUPFAM" id="SSF81653">
    <property type="entry name" value="Calcium ATPase, transduction domain A"/>
    <property type="match status" value="1"/>
</dbReference>
<keyword evidence="4 12" id="KW-0479">Metal-binding</keyword>
<dbReference type="AlphaFoldDB" id="A0A9W6JQ09"/>
<reference evidence="14" key="2">
    <citation type="submission" date="2023-01" db="EMBL/GenBank/DDBJ databases">
        <authorList>
            <person name="Sun Q."/>
            <person name="Evtushenko L."/>
        </authorList>
    </citation>
    <scope>NUCLEOTIDE SEQUENCE</scope>
    <source>
        <strain evidence="14">VKM B-2748</strain>
    </source>
</reference>
<dbReference type="Proteomes" id="UP001143309">
    <property type="component" value="Unassembled WGS sequence"/>
</dbReference>
<dbReference type="InterPro" id="IPR023214">
    <property type="entry name" value="HAD_sf"/>
</dbReference>
<dbReference type="InterPro" id="IPR018303">
    <property type="entry name" value="ATPase_P-typ_P_site"/>
</dbReference>
<feature type="transmembrane region" description="Helical" evidence="12">
    <location>
        <begin position="112"/>
        <end position="136"/>
    </location>
</feature>
<sequence length="750" mass="75985">MNRPEPRPHVSTPAPQPGDSLVLDVEGMHCAACATRVERVLGQTPGVASASVNLPLERADVRFAGRIDAEAAVAAVRRAGYEAHVRPADAAARRAADAERSLARRAEERRTLLLLAMTAVLGLPFLVEMLGMAFGAHGVIPGWAQLALATPVQVLVGARFYRGAYASLRGGAANMDVLVALGTTAAFGWSLVQVAFGLGGPLYFEAAVAVLGFVLLGNLMQARATAGASAALTALGELTPARARRARTDGGEEDVAVEDIAIGDLVNVRPGERFPVDGVVREGRSEADEQLITGESRPVPKAAGDAVAAGALNGSGFLAVEATAVGEDATPARIGRLVARAQLAKAPVQRLVDRVTAVFVPVVVALAVVTFVGWLLTGAGAGVALSAAIAVLVIACPCALGLATPAALVAGAGAGARAGVLVRDIEALERAARVDAVAFDKTGTLTAGRPALVAVEAIDGDGPKLLALAAAVERGSEHPLAGAVVEAAEGQGLAIPRASNVEARPGDGVVGEVDGARVAVGGVRLLAQNDVHTAPIEALMARHAALGRTVVAVSEGRRPRGVLAFADAPRPGAAEAVGQLRDDGVEVIMLTGDSAEAAAPVARAVGVERVEAGARPADKLAAIARLQAEGRRVAMVGDGVNDAPALAAADLGIAMGGGADVALETAGVALLRPDPLLVPAALRLARRTVATIRQNLVWAFAYNLIGLPLAAFGLLSPALAGGAMALSSASVVLNALRLARWTPQSRGRRA</sequence>